<accession>A0ABM8BL70</accession>
<sequence>MQFLHRALSLKYLNQWVNPVRVGELTVDLRNIGCPYGSTLAIQHFRDAPVGSVITFVLDDEECFLTLKRLFPLLGQRIVKSETQDRVYKLSVLKLRLL</sequence>
<evidence type="ECO:0000313" key="2">
    <source>
        <dbReference type="Proteomes" id="UP001060771"/>
    </source>
</evidence>
<gene>
    <name evidence="1" type="ORF">Vsou_07280</name>
</gene>
<dbReference type="InterPro" id="IPR036868">
    <property type="entry name" value="TusA-like_sf"/>
</dbReference>
<dbReference type="EMBL" id="AP026830">
    <property type="protein sequence ID" value="BDR91635.1"/>
    <property type="molecule type" value="Genomic_DNA"/>
</dbReference>
<protein>
    <submittedName>
        <fullName evidence="1">Uncharacterized protein</fullName>
    </submittedName>
</protein>
<reference evidence="2" key="1">
    <citation type="submission" date="2022-09" db="EMBL/GenBank/DDBJ databases">
        <title>Complete genome sequence of Vulcanisaeta souniana.</title>
        <authorList>
            <person name="Kato S."/>
            <person name="Itoh T."/>
            <person name="Ohkuma M."/>
        </authorList>
    </citation>
    <scope>NUCLEOTIDE SEQUENCE [LARGE SCALE GENOMIC DNA]</scope>
    <source>
        <strain evidence="2">JCM 11219</strain>
    </source>
</reference>
<name>A0ABM8BL70_9CREN</name>
<organism evidence="1 2">
    <name type="scientific">Vulcanisaeta souniana JCM 11219</name>
    <dbReference type="NCBI Taxonomy" id="1293586"/>
    <lineage>
        <taxon>Archaea</taxon>
        <taxon>Thermoproteota</taxon>
        <taxon>Thermoprotei</taxon>
        <taxon>Thermoproteales</taxon>
        <taxon>Thermoproteaceae</taxon>
        <taxon>Vulcanisaeta</taxon>
    </lineage>
</organism>
<dbReference type="Gene3D" id="3.30.110.40">
    <property type="entry name" value="TusA-like domain"/>
    <property type="match status" value="1"/>
</dbReference>
<dbReference type="Proteomes" id="UP001060771">
    <property type="component" value="Chromosome"/>
</dbReference>
<dbReference type="SUPFAM" id="SSF64307">
    <property type="entry name" value="SirA-like"/>
    <property type="match status" value="1"/>
</dbReference>
<proteinExistence type="predicted"/>
<keyword evidence="2" id="KW-1185">Reference proteome</keyword>
<evidence type="ECO:0000313" key="1">
    <source>
        <dbReference type="EMBL" id="BDR91635.1"/>
    </source>
</evidence>